<evidence type="ECO:0000256" key="1">
    <source>
        <dbReference type="SAM" id="SignalP"/>
    </source>
</evidence>
<comment type="caution">
    <text evidence="2">The sequence shown here is derived from an EMBL/GenBank/DDBJ whole genome shotgun (WGS) entry which is preliminary data.</text>
</comment>
<evidence type="ECO:0008006" key="4">
    <source>
        <dbReference type="Google" id="ProtNLM"/>
    </source>
</evidence>
<dbReference type="OrthoDB" id="464559at2"/>
<reference evidence="2 3" key="1">
    <citation type="submission" date="2017-02" db="EMBL/GenBank/DDBJ databases">
        <title>Draft Genome Sequences of 'Candidatus Synechococcus spongiarum', Cyanobacterial Symbionts of the Mediterranean Sponge Aplysina aerophoba from two locations.</title>
        <authorList>
            <person name="Slaby B.M."/>
            <person name="Hentschel U."/>
        </authorList>
    </citation>
    <scope>NUCLEOTIDE SEQUENCE [LARGE SCALE GENOMIC DNA]</scope>
    <source>
        <strain evidence="2">LMB bulk15N</strain>
    </source>
</reference>
<protein>
    <recommendedName>
        <fullName evidence="4">DUF2808 domain-containing protein</fullName>
    </recommendedName>
</protein>
<proteinExistence type="predicted"/>
<dbReference type="Proteomes" id="UP000242590">
    <property type="component" value="Unassembled WGS sequence"/>
</dbReference>
<dbReference type="EMBL" id="MWLE01000081">
    <property type="protein sequence ID" value="OOV34348.1"/>
    <property type="molecule type" value="Genomic_DNA"/>
</dbReference>
<organism evidence="2 3">
    <name type="scientific">Candidatus Synechococcus spongiarum LMB bulk15N</name>
    <dbReference type="NCBI Taxonomy" id="1943583"/>
    <lineage>
        <taxon>Bacteria</taxon>
        <taxon>Bacillati</taxon>
        <taxon>Cyanobacteriota</taxon>
        <taxon>Cyanophyceae</taxon>
        <taxon>Synechococcales</taxon>
        <taxon>Synechococcaceae</taxon>
        <taxon>Synechococcus</taxon>
    </lineage>
</organism>
<name>A0A1T1D0T8_9SYNE</name>
<evidence type="ECO:0000313" key="2">
    <source>
        <dbReference type="EMBL" id="OOV34348.1"/>
    </source>
</evidence>
<feature type="signal peptide" evidence="1">
    <location>
        <begin position="1"/>
        <end position="22"/>
    </location>
</feature>
<dbReference type="AlphaFoldDB" id="A0A1T1D0T8"/>
<evidence type="ECO:0000313" key="3">
    <source>
        <dbReference type="Proteomes" id="UP000242590"/>
    </source>
</evidence>
<sequence length="182" mass="20594">MNRFLALAAGLVLIPFSAPSLAQNSLLEFRWRQDPGYVGLDYRISNSEARRRSNLKLILPGKIREHAILEMTIVAPEIFEKWRGRIDVDSMKIGYDCIQKSVFAGTRTRCENYFNLSEVTQVGPGIIRMTPDAPIPQSRTIVVELKMRNPRTSGLYQFNGYASAPGQMQIPAYQGSWLVEID</sequence>
<dbReference type="Pfam" id="PF10989">
    <property type="entry name" value="DUF2808"/>
    <property type="match status" value="1"/>
</dbReference>
<gene>
    <name evidence="2" type="ORF">BV53_05845</name>
</gene>
<dbReference type="InterPro" id="IPR021256">
    <property type="entry name" value="DUF2808"/>
</dbReference>
<feature type="chain" id="PRO_5012729955" description="DUF2808 domain-containing protein" evidence="1">
    <location>
        <begin position="23"/>
        <end position="182"/>
    </location>
</feature>
<dbReference type="RefSeq" id="WP_078232415.1">
    <property type="nucleotide sequence ID" value="NZ_MWLE01000081.1"/>
</dbReference>
<keyword evidence="1" id="KW-0732">Signal</keyword>
<accession>A0A1T1D0T8</accession>